<sequence>MGRRRHAADRARPRRPAARHRVLADRRFERRGESVAGACRAGRRARCERARRAAIERAAARRRARRIARGAGNATAPTDLRGGLARGGRERDHGRYDRLRRPRRAACAAARARQRSAHARAGQRARGWRRRHGRRSRRAHDHRAGATAGWRRDCARRRARVSLDAARETPVKSLTNIGADTRRASLSAQHLTLRAGARTLLEDFTHTFYPGEIWCVAGPNGAGKTTLITALAGLARPAGGHVDVDGERIDAWPSATLARRRALMPQTSHDAFGASVLDIVLLNRFPHLTGWGWERLADRAAAFAALEALGLESLASRDVLSLSGGERQRVSLAAALCQEAPLLLLDEPLAFLDWHHQIDCMNALVRWTRASTRTVFFSCHDLNIARRFATHALLLEGNGAAHTGPVRDVLTPALASRAFGYPLVLIEQGGYEALVPALPGAPR</sequence>
<dbReference type="InterPro" id="IPR027417">
    <property type="entry name" value="P-loop_NTPase"/>
</dbReference>
<dbReference type="InterPro" id="IPR003439">
    <property type="entry name" value="ABC_transporter-like_ATP-bd"/>
</dbReference>
<dbReference type="Gene3D" id="3.40.50.300">
    <property type="entry name" value="P-loop containing nucleotide triphosphate hydrolases"/>
    <property type="match status" value="1"/>
</dbReference>
<evidence type="ECO:0000256" key="1">
    <source>
        <dbReference type="ARBA" id="ARBA00022448"/>
    </source>
</evidence>
<dbReference type="PANTHER" id="PTHR42794:SF1">
    <property type="entry name" value="HEMIN IMPORT ATP-BINDING PROTEIN HMUV"/>
    <property type="match status" value="1"/>
</dbReference>
<feature type="compositionally biased region" description="Basic and acidic residues" evidence="8">
    <location>
        <begin position="87"/>
        <end position="99"/>
    </location>
</feature>
<evidence type="ECO:0000256" key="4">
    <source>
        <dbReference type="ARBA" id="ARBA00022741"/>
    </source>
</evidence>
<gene>
    <name evidence="10" type="ORF">DWV00_23765</name>
</gene>
<evidence type="ECO:0000256" key="3">
    <source>
        <dbReference type="ARBA" id="ARBA00022519"/>
    </source>
</evidence>
<feature type="region of interest" description="Disordered" evidence="8">
    <location>
        <begin position="66"/>
        <end position="150"/>
    </location>
</feature>
<reference evidence="10 11" key="1">
    <citation type="submission" date="2018-08" db="EMBL/GenBank/DDBJ databases">
        <title>Paraburkholderia sp. DHOM06 isolated from forest soil.</title>
        <authorList>
            <person name="Gao Z.-H."/>
            <person name="Qiu L.-H."/>
        </authorList>
    </citation>
    <scope>NUCLEOTIDE SEQUENCE [LARGE SCALE GENOMIC DNA]</scope>
    <source>
        <strain evidence="10 11">DHOM06</strain>
    </source>
</reference>
<organism evidence="10 11">
    <name type="scientific">Trinickia dinghuensis</name>
    <dbReference type="NCBI Taxonomy" id="2291023"/>
    <lineage>
        <taxon>Bacteria</taxon>
        <taxon>Pseudomonadati</taxon>
        <taxon>Pseudomonadota</taxon>
        <taxon>Betaproteobacteria</taxon>
        <taxon>Burkholderiales</taxon>
        <taxon>Burkholderiaceae</taxon>
        <taxon>Trinickia</taxon>
    </lineage>
</organism>
<keyword evidence="1" id="KW-0813">Transport</keyword>
<evidence type="ECO:0000256" key="8">
    <source>
        <dbReference type="SAM" id="MobiDB-lite"/>
    </source>
</evidence>
<keyword evidence="4" id="KW-0547">Nucleotide-binding</keyword>
<accession>A0A3D8JU43</accession>
<dbReference type="CDD" id="cd03214">
    <property type="entry name" value="ABC_Iron-Siderophores_B12_Hemin"/>
    <property type="match status" value="1"/>
</dbReference>
<proteinExistence type="predicted"/>
<evidence type="ECO:0000256" key="7">
    <source>
        <dbReference type="ARBA" id="ARBA00037066"/>
    </source>
</evidence>
<dbReference type="AlphaFoldDB" id="A0A3D8JU43"/>
<dbReference type="SUPFAM" id="SSF52540">
    <property type="entry name" value="P-loop containing nucleoside triphosphate hydrolases"/>
    <property type="match status" value="1"/>
</dbReference>
<feature type="domain" description="ABC transporter" evidence="9">
    <location>
        <begin position="186"/>
        <end position="422"/>
    </location>
</feature>
<dbReference type="PROSITE" id="PS50893">
    <property type="entry name" value="ABC_TRANSPORTER_2"/>
    <property type="match status" value="1"/>
</dbReference>
<keyword evidence="2" id="KW-1003">Cell membrane</keyword>
<comment type="caution">
    <text evidence="10">The sequence shown here is derived from an EMBL/GenBank/DDBJ whole genome shotgun (WGS) entry which is preliminary data.</text>
</comment>
<dbReference type="GO" id="GO:0005524">
    <property type="term" value="F:ATP binding"/>
    <property type="evidence" value="ECO:0007669"/>
    <property type="project" value="UniProtKB-KW"/>
</dbReference>
<keyword evidence="3" id="KW-0472">Membrane</keyword>
<name>A0A3D8JU43_9BURK</name>
<dbReference type="Pfam" id="PF00005">
    <property type="entry name" value="ABC_tran"/>
    <property type="match status" value="1"/>
</dbReference>
<protein>
    <submittedName>
        <fullName evidence="10">ABC transporter ATP-binding protein</fullName>
    </submittedName>
</protein>
<dbReference type="PROSITE" id="PS00211">
    <property type="entry name" value="ABC_TRANSPORTER_1"/>
    <property type="match status" value="1"/>
</dbReference>
<dbReference type="GO" id="GO:0016887">
    <property type="term" value="F:ATP hydrolysis activity"/>
    <property type="evidence" value="ECO:0007669"/>
    <property type="project" value="InterPro"/>
</dbReference>
<dbReference type="SMART" id="SM00382">
    <property type="entry name" value="AAA"/>
    <property type="match status" value="1"/>
</dbReference>
<dbReference type="InterPro" id="IPR003593">
    <property type="entry name" value="AAA+_ATPase"/>
</dbReference>
<keyword evidence="3" id="KW-0997">Cell inner membrane</keyword>
<comment type="function">
    <text evidence="7">Part of the ABC transporter complex HmuTUV involved in hemin import. Responsible for energy coupling to the transport system.</text>
</comment>
<feature type="compositionally biased region" description="Basic residues" evidence="8">
    <location>
        <begin position="112"/>
        <end position="141"/>
    </location>
</feature>
<evidence type="ECO:0000259" key="9">
    <source>
        <dbReference type="PROSITE" id="PS50893"/>
    </source>
</evidence>
<evidence type="ECO:0000256" key="2">
    <source>
        <dbReference type="ARBA" id="ARBA00022475"/>
    </source>
</evidence>
<evidence type="ECO:0000256" key="5">
    <source>
        <dbReference type="ARBA" id="ARBA00022840"/>
    </source>
</evidence>
<dbReference type="EMBL" id="QRGA01000014">
    <property type="protein sequence ID" value="RDU96597.1"/>
    <property type="molecule type" value="Genomic_DNA"/>
</dbReference>
<dbReference type="PANTHER" id="PTHR42794">
    <property type="entry name" value="HEMIN IMPORT ATP-BINDING PROTEIN HMUV"/>
    <property type="match status" value="1"/>
</dbReference>
<evidence type="ECO:0000256" key="6">
    <source>
        <dbReference type="ARBA" id="ARBA00022967"/>
    </source>
</evidence>
<keyword evidence="5 10" id="KW-0067">ATP-binding</keyword>
<dbReference type="InterPro" id="IPR017871">
    <property type="entry name" value="ABC_transporter-like_CS"/>
</dbReference>
<keyword evidence="11" id="KW-1185">Reference proteome</keyword>
<dbReference type="Proteomes" id="UP000256838">
    <property type="component" value="Unassembled WGS sequence"/>
</dbReference>
<evidence type="ECO:0000313" key="10">
    <source>
        <dbReference type="EMBL" id="RDU96597.1"/>
    </source>
</evidence>
<dbReference type="OrthoDB" id="5296765at2"/>
<evidence type="ECO:0000313" key="11">
    <source>
        <dbReference type="Proteomes" id="UP000256838"/>
    </source>
</evidence>
<keyword evidence="6" id="KW-1278">Translocase</keyword>